<evidence type="ECO:0000259" key="9">
    <source>
        <dbReference type="PROSITE" id="PS51530"/>
    </source>
</evidence>
<keyword evidence="2" id="KW-0964">Secreted</keyword>
<dbReference type="AlphaFoldDB" id="A0A5A9NS27"/>
<accession>A0A5A9NS27</accession>
<comment type="caution">
    <text evidence="10">The sequence shown here is derived from an EMBL/GenBank/DDBJ whole genome shotgun (WGS) entry which is preliminary data.</text>
</comment>
<dbReference type="FunFam" id="3.10.450.10:FF:000005">
    <property type="entry name" value="Histidine-rich glycoprotein"/>
    <property type="match status" value="1"/>
</dbReference>
<feature type="compositionally biased region" description="Basic and acidic residues" evidence="7">
    <location>
        <begin position="346"/>
        <end position="356"/>
    </location>
</feature>
<dbReference type="CDD" id="cd00042">
    <property type="entry name" value="CY"/>
    <property type="match status" value="1"/>
</dbReference>
<dbReference type="PROSITE" id="PS51530">
    <property type="entry name" value="CYSTATIN_FETUIN_B"/>
    <property type="match status" value="2"/>
</dbReference>
<dbReference type="InterPro" id="IPR046350">
    <property type="entry name" value="Cystatin_sf"/>
</dbReference>
<evidence type="ECO:0000256" key="1">
    <source>
        <dbReference type="ARBA" id="ARBA00004613"/>
    </source>
</evidence>
<evidence type="ECO:0000256" key="6">
    <source>
        <dbReference type="ARBA" id="ARBA00023180"/>
    </source>
</evidence>
<evidence type="ECO:0000313" key="11">
    <source>
        <dbReference type="Proteomes" id="UP000324632"/>
    </source>
</evidence>
<feature type="compositionally biased region" description="Basic residues" evidence="7">
    <location>
        <begin position="383"/>
        <end position="399"/>
    </location>
</feature>
<dbReference type="PANTHER" id="PTHR13814">
    <property type="entry name" value="FETUIN"/>
    <property type="match status" value="1"/>
</dbReference>
<feature type="domain" description="Cystatin fetuin-B-type" evidence="9">
    <location>
        <begin position="23"/>
        <end position="137"/>
    </location>
</feature>
<feature type="domain" description="Cystatin fetuin-B-type" evidence="9">
    <location>
        <begin position="148"/>
        <end position="258"/>
    </location>
</feature>
<dbReference type="PANTHER" id="PTHR13814:SF10">
    <property type="entry name" value="FETUIN-B"/>
    <property type="match status" value="1"/>
</dbReference>
<feature type="region of interest" description="Disordered" evidence="7">
    <location>
        <begin position="276"/>
        <end position="366"/>
    </location>
</feature>
<dbReference type="Pfam" id="PF00031">
    <property type="entry name" value="Cystatin"/>
    <property type="match status" value="2"/>
</dbReference>
<dbReference type="Gene3D" id="3.10.450.10">
    <property type="match status" value="2"/>
</dbReference>
<organism evidence="10 11">
    <name type="scientific">Triplophysa tibetana</name>
    <dbReference type="NCBI Taxonomy" id="1572043"/>
    <lineage>
        <taxon>Eukaryota</taxon>
        <taxon>Metazoa</taxon>
        <taxon>Chordata</taxon>
        <taxon>Craniata</taxon>
        <taxon>Vertebrata</taxon>
        <taxon>Euteleostomi</taxon>
        <taxon>Actinopterygii</taxon>
        <taxon>Neopterygii</taxon>
        <taxon>Teleostei</taxon>
        <taxon>Ostariophysi</taxon>
        <taxon>Cypriniformes</taxon>
        <taxon>Nemacheilidae</taxon>
        <taxon>Triplophysa</taxon>
    </lineage>
</organism>
<dbReference type="GO" id="GO:0005615">
    <property type="term" value="C:extracellular space"/>
    <property type="evidence" value="ECO:0007669"/>
    <property type="project" value="InterPro"/>
</dbReference>
<keyword evidence="6" id="KW-0325">Glycoprotein</keyword>
<evidence type="ECO:0000256" key="5">
    <source>
        <dbReference type="ARBA" id="ARBA00023157"/>
    </source>
</evidence>
<proteinExistence type="predicted"/>
<dbReference type="InterPro" id="IPR050735">
    <property type="entry name" value="Kininogen_Fetuin_HRG"/>
</dbReference>
<evidence type="ECO:0000256" key="3">
    <source>
        <dbReference type="ARBA" id="ARBA00022729"/>
    </source>
</evidence>
<evidence type="ECO:0000256" key="2">
    <source>
        <dbReference type="ARBA" id="ARBA00022525"/>
    </source>
</evidence>
<dbReference type="Proteomes" id="UP000324632">
    <property type="component" value="Chromosome 14"/>
</dbReference>
<feature type="chain" id="PRO_5022952960" evidence="8">
    <location>
        <begin position="24"/>
        <end position="493"/>
    </location>
</feature>
<dbReference type="OrthoDB" id="9941887at2759"/>
<dbReference type="SMART" id="SM00043">
    <property type="entry name" value="CY"/>
    <property type="match status" value="2"/>
</dbReference>
<dbReference type="InterPro" id="IPR001363">
    <property type="entry name" value="Prot_inh_fetuin_CS"/>
</dbReference>
<protein>
    <submittedName>
        <fullName evidence="10">Fetuin-B 16G2</fullName>
    </submittedName>
</protein>
<keyword evidence="11" id="KW-1185">Reference proteome</keyword>
<sequence>MNEYCSTMKQCVILMLVTLCVRGAPVDPLTPGSCKDAAANGAAGEALNKINLDRTEGYVFSMDRLSNVHHVKHGETGVIFYLTLDVLETDCHVLSKKNWKDCETRAPEQYPLYGQCKAVIYMNRVHRVSRLYKYSCVVRPVPATKVRERCPDCPTQLSKDHEEIEKTLKMAMEKYNKESGLANYFVPLNVSRASAQYGFGRFHHVEFTIQETVCSNKTSIDDISKCELMACEFAHKGFCKASHSVMRANQENLNVECEIFEPEASAEEKKKHLIGGEVDHSHSRTGSSAGRGHDHDHDQTKPHKHRDDHGHGSGHHHTHEHGTGQGHVHSHNHSHDHDHVHSHHDKAHEHGQDEWKHQHHQYGHKKNETHEHDHEMVLDHEHKHRHLHSHEHHHHHHDHMNKTAARNPEGKIDFLPPVDKPMVLPSFPDKPVAGDEKPSTLPFHPDPQIPGQREPTILPFPSKTSPECPAESKIENFLLKEIFSEDPLFKSTE</sequence>
<gene>
    <name evidence="10" type="ORF">E1301_Tti019084</name>
</gene>
<feature type="region of interest" description="Disordered" evidence="7">
    <location>
        <begin position="383"/>
        <end position="469"/>
    </location>
</feature>
<dbReference type="SUPFAM" id="SSF54403">
    <property type="entry name" value="Cystatin/monellin"/>
    <property type="match status" value="2"/>
</dbReference>
<comment type="subcellular location">
    <subcellularLocation>
        <location evidence="1">Secreted</location>
    </subcellularLocation>
</comment>
<name>A0A5A9NS27_9TELE</name>
<evidence type="ECO:0000256" key="4">
    <source>
        <dbReference type="ARBA" id="ARBA00022737"/>
    </source>
</evidence>
<dbReference type="GO" id="GO:0004869">
    <property type="term" value="F:cysteine-type endopeptidase inhibitor activity"/>
    <property type="evidence" value="ECO:0007669"/>
    <property type="project" value="InterPro"/>
</dbReference>
<feature type="compositionally biased region" description="Basic and acidic residues" evidence="7">
    <location>
        <begin position="291"/>
        <end position="311"/>
    </location>
</feature>
<dbReference type="InterPro" id="IPR000010">
    <property type="entry name" value="Cystatin_dom"/>
</dbReference>
<keyword evidence="5" id="KW-1015">Disulfide bond</keyword>
<evidence type="ECO:0000256" key="8">
    <source>
        <dbReference type="SAM" id="SignalP"/>
    </source>
</evidence>
<evidence type="ECO:0000256" key="7">
    <source>
        <dbReference type="SAM" id="MobiDB-lite"/>
    </source>
</evidence>
<dbReference type="InterPro" id="IPR025764">
    <property type="entry name" value="Cystatin_Fetuin_B"/>
</dbReference>
<reference evidence="10 11" key="1">
    <citation type="journal article" date="2019" name="Mol. Ecol. Resour.">
        <title>Chromosome-level genome assembly of Triplophysa tibetana, a fish adapted to the harsh high-altitude environment of the Tibetan Plateau.</title>
        <authorList>
            <person name="Yang X."/>
            <person name="Liu H."/>
            <person name="Ma Z."/>
            <person name="Zou Y."/>
            <person name="Zou M."/>
            <person name="Mao Y."/>
            <person name="Li X."/>
            <person name="Wang H."/>
            <person name="Chen T."/>
            <person name="Wang W."/>
            <person name="Yang R."/>
        </authorList>
    </citation>
    <scope>NUCLEOTIDE SEQUENCE [LARGE SCALE GENOMIC DNA]</scope>
    <source>
        <strain evidence="10">TTIB1903HZAU</strain>
        <tissue evidence="10">Muscle</tissue>
    </source>
</reference>
<dbReference type="GO" id="GO:0060255">
    <property type="term" value="P:regulation of macromolecule metabolic process"/>
    <property type="evidence" value="ECO:0007669"/>
    <property type="project" value="UniProtKB-ARBA"/>
</dbReference>
<dbReference type="EMBL" id="SOYY01000014">
    <property type="protein sequence ID" value="KAA0712520.1"/>
    <property type="molecule type" value="Genomic_DNA"/>
</dbReference>
<feature type="signal peptide" evidence="8">
    <location>
        <begin position="1"/>
        <end position="23"/>
    </location>
</feature>
<evidence type="ECO:0000313" key="10">
    <source>
        <dbReference type="EMBL" id="KAA0712520.1"/>
    </source>
</evidence>
<dbReference type="PROSITE" id="PS01255">
    <property type="entry name" value="FETUIN_2"/>
    <property type="match status" value="1"/>
</dbReference>
<keyword evidence="4" id="KW-0677">Repeat</keyword>
<keyword evidence="3 8" id="KW-0732">Signal</keyword>